<name>A0AAJ0B6W7_9PEZI</name>
<comment type="caution">
    <text evidence="2">The sequence shown here is derived from an EMBL/GenBank/DDBJ whole genome shotgun (WGS) entry which is preliminary data.</text>
</comment>
<dbReference type="PANTHER" id="PTHR10622">
    <property type="entry name" value="HET DOMAIN-CONTAINING PROTEIN"/>
    <property type="match status" value="1"/>
</dbReference>
<dbReference type="InterPro" id="IPR010730">
    <property type="entry name" value="HET"/>
</dbReference>
<dbReference type="EMBL" id="MU839839">
    <property type="protein sequence ID" value="KAK1752813.1"/>
    <property type="molecule type" value="Genomic_DNA"/>
</dbReference>
<evidence type="ECO:0000313" key="2">
    <source>
        <dbReference type="EMBL" id="KAK1752813.1"/>
    </source>
</evidence>
<dbReference type="AlphaFoldDB" id="A0AAJ0B6W7"/>
<reference evidence="2" key="1">
    <citation type="submission" date="2023-06" db="EMBL/GenBank/DDBJ databases">
        <title>Genome-scale phylogeny and comparative genomics of the fungal order Sordariales.</title>
        <authorList>
            <consortium name="Lawrence Berkeley National Laboratory"/>
            <person name="Hensen N."/>
            <person name="Bonometti L."/>
            <person name="Westerberg I."/>
            <person name="Brannstrom I.O."/>
            <person name="Guillou S."/>
            <person name="Cros-Aarteil S."/>
            <person name="Calhoun S."/>
            <person name="Haridas S."/>
            <person name="Kuo A."/>
            <person name="Mondo S."/>
            <person name="Pangilinan J."/>
            <person name="Riley R."/>
            <person name="Labutti K."/>
            <person name="Andreopoulos B."/>
            <person name="Lipzen A."/>
            <person name="Chen C."/>
            <person name="Yanf M."/>
            <person name="Daum C."/>
            <person name="Ng V."/>
            <person name="Clum A."/>
            <person name="Steindorff A."/>
            <person name="Ohm R."/>
            <person name="Martin F."/>
            <person name="Silar P."/>
            <person name="Natvig D."/>
            <person name="Lalanne C."/>
            <person name="Gautier V."/>
            <person name="Ament-Velasquez S.L."/>
            <person name="Kruys A."/>
            <person name="Hutchinson M.I."/>
            <person name="Powell A.J."/>
            <person name="Barry K."/>
            <person name="Miller A.N."/>
            <person name="Grigoriev I.V."/>
            <person name="Debuchy R."/>
            <person name="Gladieux P."/>
            <person name="Thoren M.H."/>
            <person name="Johannesson H."/>
        </authorList>
    </citation>
    <scope>NUCLEOTIDE SEQUENCE</scope>
    <source>
        <strain evidence="2">PSN4</strain>
    </source>
</reference>
<accession>A0AAJ0B6W7</accession>
<gene>
    <name evidence="2" type="ORF">QBC47DRAFT_328247</name>
</gene>
<evidence type="ECO:0000259" key="1">
    <source>
        <dbReference type="Pfam" id="PF06985"/>
    </source>
</evidence>
<dbReference type="Pfam" id="PF06985">
    <property type="entry name" value="HET"/>
    <property type="match status" value="1"/>
</dbReference>
<feature type="domain" description="Heterokaryon incompatibility" evidence="1">
    <location>
        <begin position="21"/>
        <end position="105"/>
    </location>
</feature>
<evidence type="ECO:0000313" key="3">
    <source>
        <dbReference type="Proteomes" id="UP001239445"/>
    </source>
</evidence>
<proteinExistence type="predicted"/>
<protein>
    <submittedName>
        <fullName evidence="2">Heterokaryon incompatibility protein-domain-containing protein</fullName>
    </submittedName>
</protein>
<sequence length="242" mass="27930">MRLLNTTTIALEVFDNDPPPYAILSHRWEDEEVSFQDIEDGRAKEKRGYHKIQMACGIAATAGIEHIWVDTCCINKGDSAELSEAINSMYLWYEESTICYVYMSDLPSTWPIPTYSRNDFQKSRWFERGWTLQELLAPSAVVFLNNDWEEVGTKLNLWEYITARTGIPGIILHGQDVQSASIAQRMSWAADRRTTRIEDRAYSLMGLFGVNMPLLYGERQNAFLRLQEEIIKTSNDHSIFAW</sequence>
<organism evidence="2 3">
    <name type="scientific">Echria macrotheca</name>
    <dbReference type="NCBI Taxonomy" id="438768"/>
    <lineage>
        <taxon>Eukaryota</taxon>
        <taxon>Fungi</taxon>
        <taxon>Dikarya</taxon>
        <taxon>Ascomycota</taxon>
        <taxon>Pezizomycotina</taxon>
        <taxon>Sordariomycetes</taxon>
        <taxon>Sordariomycetidae</taxon>
        <taxon>Sordariales</taxon>
        <taxon>Schizotheciaceae</taxon>
        <taxon>Echria</taxon>
    </lineage>
</organism>
<dbReference type="Proteomes" id="UP001239445">
    <property type="component" value="Unassembled WGS sequence"/>
</dbReference>
<keyword evidence="3" id="KW-1185">Reference proteome</keyword>
<dbReference type="PANTHER" id="PTHR10622:SF10">
    <property type="entry name" value="HET DOMAIN-CONTAINING PROTEIN"/>
    <property type="match status" value="1"/>
</dbReference>
<feature type="non-terminal residue" evidence="2">
    <location>
        <position position="242"/>
    </location>
</feature>